<evidence type="ECO:0000256" key="1">
    <source>
        <dbReference type="HAMAP-Rule" id="MF_01909"/>
    </source>
</evidence>
<dbReference type="InterPro" id="IPR024550">
    <property type="entry name" value="TFIIEa/SarR/Rpc3_HTH_dom"/>
</dbReference>
<comment type="function">
    <text evidence="1">Transcription factor that plays a role in the activation of archaeal genes transcribed by RNA polymerase. Facilitates transcription initiation by enhancing TATA-box recognition by TATA-box-binding protein (Tbp), and transcription factor B (Tfb) and RNA polymerase recruitment. Not absolutely required for transcription in vitro, but particularly important in cases where Tbp or Tfb function is not optimal. It dynamically alters the nucleic acid-binding properties of RNA polymerases by stabilizing the initiation complex and destabilizing elongation complexes. Seems to translocate with the RNA polymerase following initiation and acts by binding to the non template strand of the transcription bubble in elongation complexes.</text>
</comment>
<dbReference type="GO" id="GO:0003677">
    <property type="term" value="F:DNA binding"/>
    <property type="evidence" value="ECO:0007669"/>
    <property type="project" value="UniProtKB-KW"/>
</dbReference>
<proteinExistence type="inferred from homology"/>
<dbReference type="PANTHER" id="PTHR13097">
    <property type="entry name" value="TRANSCRIPTION INITIATION FACTOR IIE, ALPHA SUBUNIT"/>
    <property type="match status" value="1"/>
</dbReference>
<dbReference type="SUPFAM" id="SSF46785">
    <property type="entry name" value="Winged helix' DNA-binding domain"/>
    <property type="match status" value="1"/>
</dbReference>
<evidence type="ECO:0000259" key="2">
    <source>
        <dbReference type="SMART" id="SM00531"/>
    </source>
</evidence>
<comment type="domain">
    <text evidence="1">The winged helix domain is involved in binding to DNA in the preinitiation complex.</text>
</comment>
<dbReference type="InterPro" id="IPR036388">
    <property type="entry name" value="WH-like_DNA-bd_sf"/>
</dbReference>
<gene>
    <name evidence="1" type="primary">tfe</name>
    <name evidence="3" type="ORF">B7O98_01450</name>
</gene>
<comment type="subunit">
    <text evidence="1">Monomer. Interaction with RNA polymerase subunits RpoF and RpoE is necessary for Tfe stimulatory transcription activity. Able to interact with Tbp and RNA polymerase in the absence of DNA promoter. Interacts both with the preinitiation and elongation complexes.</text>
</comment>
<name>A0A2R7Y6G8_9CREN</name>
<reference evidence="3 4" key="1">
    <citation type="journal article" date="2018" name="Syst. Appl. Microbiol.">
        <title>A new symbiotic nanoarchaeote (Candidatus Nanoclepta minutus) and its host (Zestosphaera tikiterensis gen. nov., sp. nov.) from a New Zealand hot spring.</title>
        <authorList>
            <person name="St John E."/>
            <person name="Liu Y."/>
            <person name="Podar M."/>
            <person name="Stott M.B."/>
            <person name="Meneghin J."/>
            <person name="Chen Z."/>
            <person name="Lagutin K."/>
            <person name="Mitchell K."/>
            <person name="Reysenbach A.L."/>
        </authorList>
    </citation>
    <scope>NUCLEOTIDE SEQUENCE [LARGE SCALE GENOMIC DNA]</scope>
    <source>
        <strain evidence="3">NZ3</strain>
    </source>
</reference>
<feature type="domain" description="Transcription initiation factor IIE subunit alpha N-terminal" evidence="2">
    <location>
        <begin position="40"/>
        <end position="176"/>
    </location>
</feature>
<dbReference type="AlphaFoldDB" id="A0A2R7Y6G8"/>
<comment type="caution">
    <text evidence="3">The sequence shown here is derived from an EMBL/GenBank/DDBJ whole genome shotgun (WGS) entry which is preliminary data.</text>
</comment>
<dbReference type="Gene3D" id="1.10.10.10">
    <property type="entry name" value="Winged helix-like DNA-binding domain superfamily/Winged helix DNA-binding domain"/>
    <property type="match status" value="1"/>
</dbReference>
<dbReference type="InterPro" id="IPR016481">
    <property type="entry name" value="TF_E_archaea"/>
</dbReference>
<evidence type="ECO:0000313" key="3">
    <source>
        <dbReference type="EMBL" id="PUA33131.1"/>
    </source>
</evidence>
<sequence>MLNYMWCRPPKVSWWLGVKKEANLKDLIKFINEYVGNSGGAVFEVLAQSDKGILDVDIMKKTGLDEQEVRRVLYELQALGIASYRRDRSPEDGRFLYYWFIDSGRLNQILIQRKKAVVNKLKERLEYESKNTFFTCPRDGTRLTFDEALENDFKCPKCEGELVAEDNSGVKEFLRSMIAKLEEEIANEERKIAAPS</sequence>
<dbReference type="InterPro" id="IPR036390">
    <property type="entry name" value="WH_DNA-bd_sf"/>
</dbReference>
<keyword evidence="1" id="KW-0238">DNA-binding</keyword>
<dbReference type="Pfam" id="PF02002">
    <property type="entry name" value="TFIIE_alpha"/>
    <property type="match status" value="1"/>
</dbReference>
<dbReference type="InterPro" id="IPR039997">
    <property type="entry name" value="TFE"/>
</dbReference>
<dbReference type="SMART" id="SM00531">
    <property type="entry name" value="TFIIE"/>
    <property type="match status" value="1"/>
</dbReference>
<protein>
    <recommendedName>
        <fullName evidence="1">Transcription factor E</fullName>
        <shortName evidence="1">TFE</shortName>
    </recommendedName>
    <alternativeName>
        <fullName evidence="1">TFIIE subunit alpha homolog</fullName>
    </alternativeName>
    <alternativeName>
        <fullName evidence="1">Transcription initiation factor TFIIE</fullName>
    </alternativeName>
</protein>
<dbReference type="Proteomes" id="UP000244093">
    <property type="component" value="Unassembled WGS sequence"/>
</dbReference>
<keyword evidence="1" id="KW-0805">Transcription regulation</keyword>
<dbReference type="InterPro" id="IPR002853">
    <property type="entry name" value="TFIIE_asu"/>
</dbReference>
<evidence type="ECO:0000313" key="4">
    <source>
        <dbReference type="Proteomes" id="UP000244093"/>
    </source>
</evidence>
<dbReference type="HAMAP" id="MF_01909">
    <property type="entry name" value="TFE_arch"/>
    <property type="match status" value="1"/>
</dbReference>
<organism evidence="3 4">
    <name type="scientific">Zestosphaera tikiterensis</name>
    <dbReference type="NCBI Taxonomy" id="1973259"/>
    <lineage>
        <taxon>Archaea</taxon>
        <taxon>Thermoproteota</taxon>
        <taxon>Thermoprotei</taxon>
        <taxon>Desulfurococcales</taxon>
        <taxon>Desulfurococcaceae</taxon>
        <taxon>Zestosphaera</taxon>
    </lineage>
</organism>
<keyword evidence="1" id="KW-0804">Transcription</keyword>
<dbReference type="GO" id="GO:0006355">
    <property type="term" value="P:regulation of DNA-templated transcription"/>
    <property type="evidence" value="ECO:0007669"/>
    <property type="project" value="InterPro"/>
</dbReference>
<accession>A0A2R7Y6G8</accession>
<dbReference type="EMBL" id="NBVN01000002">
    <property type="protein sequence ID" value="PUA33131.1"/>
    <property type="molecule type" value="Genomic_DNA"/>
</dbReference>
<dbReference type="PANTHER" id="PTHR13097:SF7">
    <property type="entry name" value="GENERAL TRANSCRIPTION FACTOR IIE SUBUNIT 1"/>
    <property type="match status" value="1"/>
</dbReference>
<dbReference type="PIRSF" id="PIRSF006373">
    <property type="entry name" value="TF_E_archaea"/>
    <property type="match status" value="1"/>
</dbReference>
<comment type="similarity">
    <text evidence="1">Belongs to the TFE family.</text>
</comment>
<dbReference type="GO" id="GO:0006367">
    <property type="term" value="P:transcription initiation at RNA polymerase II promoter"/>
    <property type="evidence" value="ECO:0007669"/>
    <property type="project" value="InterPro"/>
</dbReference>